<evidence type="ECO:0000313" key="2">
    <source>
        <dbReference type="Proteomes" id="UP000321272"/>
    </source>
</evidence>
<dbReference type="KEGG" id="paur:FGL86_04210"/>
<dbReference type="AlphaFoldDB" id="A0A5B8SSA8"/>
<sequence>MSDTLIQALRDATCYDHPIGKIEIHETSASWLLLTGEHAYKIKKSLNDGSLLDASTPDKRRRLGEREVRLNRRLYAERYLGVVPISGSPDSPRINDASAPIEYAVKMRRCSRRQLANVLQVEDELYRESIDELIALMVDFHEQAATQDAPDREKPEVGAAMLDPLEEAFASIRGCLDECLDDLQDRQTLEALEQQAREMHARLEDCFSARRREGFLRERLGSRAIEKALYRQSSDFADHEAGAAPRQGDVACDLAFLLMDLESRNKTSFANHSLNRYLELSGDYSLVKVLGFYKLYHALDRARAAIIGYSQAMDSEKRQALLSKYRHYLDLSQRYSCFQFPYLVIGVGVPGSGKSRFTAEMVQRLGSVRLRSDVERKRLHGFAHEASSAGKALYQPGATARTYQRLAKLCGILLEASQTVCIDATCLKREQRDLFRHQAEARGLAVIIVSFEADPAVLERRIKKRAQRSGESPDASLEILKRQLRRFDAFDDDERRYLVRLDTTAANASETLVDLIQQQVRIE</sequence>
<dbReference type="InterPro" id="IPR011009">
    <property type="entry name" value="Kinase-like_dom_sf"/>
</dbReference>
<dbReference type="Proteomes" id="UP000321272">
    <property type="component" value="Chromosome"/>
</dbReference>
<proteinExistence type="predicted"/>
<gene>
    <name evidence="1" type="ORF">FGL86_04210</name>
</gene>
<accession>A0A5B8SSA8</accession>
<protein>
    <submittedName>
        <fullName evidence="1">AAA family ATPase</fullName>
    </submittedName>
</protein>
<evidence type="ECO:0000313" key="1">
    <source>
        <dbReference type="EMBL" id="QEA38355.1"/>
    </source>
</evidence>
<dbReference type="EMBL" id="CP042382">
    <property type="protein sequence ID" value="QEA38355.1"/>
    <property type="molecule type" value="Genomic_DNA"/>
</dbReference>
<organism evidence="1 2">
    <name type="scientific">Pistricoccus aurantiacus</name>
    <dbReference type="NCBI Taxonomy" id="1883414"/>
    <lineage>
        <taxon>Bacteria</taxon>
        <taxon>Pseudomonadati</taxon>
        <taxon>Pseudomonadota</taxon>
        <taxon>Gammaproteobacteria</taxon>
        <taxon>Oceanospirillales</taxon>
        <taxon>Halomonadaceae</taxon>
        <taxon>Pistricoccus</taxon>
    </lineage>
</organism>
<reference evidence="1 2" key="1">
    <citation type="submission" date="2019-06" db="EMBL/GenBank/DDBJ databases">
        <title>Genome analyses of bacteria isolated from kimchi.</title>
        <authorList>
            <person name="Lee S."/>
            <person name="Ahn S."/>
            <person name="Roh S."/>
        </authorList>
    </citation>
    <scope>NUCLEOTIDE SEQUENCE [LARGE SCALE GENOMIC DNA]</scope>
    <source>
        <strain evidence="1 2">CBA4606</strain>
    </source>
</reference>
<dbReference type="SUPFAM" id="SSF56112">
    <property type="entry name" value="Protein kinase-like (PK-like)"/>
    <property type="match status" value="1"/>
</dbReference>
<dbReference type="SUPFAM" id="SSF52540">
    <property type="entry name" value="P-loop containing nucleoside triphosphate hydrolases"/>
    <property type="match status" value="1"/>
</dbReference>
<dbReference type="Gene3D" id="3.40.50.300">
    <property type="entry name" value="P-loop containing nucleotide triphosphate hydrolases"/>
    <property type="match status" value="1"/>
</dbReference>
<dbReference type="Pfam" id="PF13671">
    <property type="entry name" value="AAA_33"/>
    <property type="match status" value="1"/>
</dbReference>
<keyword evidence="2" id="KW-1185">Reference proteome</keyword>
<dbReference type="OrthoDB" id="9810277at2"/>
<dbReference type="InterPro" id="IPR052732">
    <property type="entry name" value="Cell-binding_unc_protein"/>
</dbReference>
<dbReference type="PANTHER" id="PTHR43883:SF1">
    <property type="entry name" value="GLUCONOKINASE"/>
    <property type="match status" value="1"/>
</dbReference>
<dbReference type="RefSeq" id="WP_147183421.1">
    <property type="nucleotide sequence ID" value="NZ_CP042382.1"/>
</dbReference>
<name>A0A5B8SSA8_9GAMM</name>
<dbReference type="InterPro" id="IPR027417">
    <property type="entry name" value="P-loop_NTPase"/>
</dbReference>
<dbReference type="PANTHER" id="PTHR43883">
    <property type="entry name" value="SLR0207 PROTEIN"/>
    <property type="match status" value="1"/>
</dbReference>